<reference evidence="2" key="1">
    <citation type="submission" date="2018-11" db="EMBL/GenBank/DDBJ databases">
        <authorList>
            <consortium name="Pathogen Informatics"/>
        </authorList>
    </citation>
    <scope>NUCLEOTIDE SEQUENCE</scope>
</reference>
<protein>
    <recommendedName>
        <fullName evidence="1">THIF-type NAD/FAD binding fold domain-containing protein</fullName>
    </recommendedName>
</protein>
<dbReference type="InterPro" id="IPR045886">
    <property type="entry name" value="ThiF/MoeB/HesA"/>
</dbReference>
<dbReference type="GO" id="GO:0006511">
    <property type="term" value="P:ubiquitin-dependent protein catabolic process"/>
    <property type="evidence" value="ECO:0007669"/>
    <property type="project" value="TreeGrafter"/>
</dbReference>
<evidence type="ECO:0000259" key="1">
    <source>
        <dbReference type="Pfam" id="PF00899"/>
    </source>
</evidence>
<dbReference type="GO" id="GO:0005634">
    <property type="term" value="C:nucleus"/>
    <property type="evidence" value="ECO:0007669"/>
    <property type="project" value="TreeGrafter"/>
</dbReference>
<dbReference type="OrthoDB" id="10255449at2759"/>
<evidence type="ECO:0000313" key="2">
    <source>
        <dbReference type="EMBL" id="VEL07717.1"/>
    </source>
</evidence>
<dbReference type="InterPro" id="IPR035985">
    <property type="entry name" value="Ubiquitin-activating_enz"/>
</dbReference>
<dbReference type="Gene3D" id="3.40.50.720">
    <property type="entry name" value="NAD(P)-binding Rossmann-like Domain"/>
    <property type="match status" value="1"/>
</dbReference>
<dbReference type="InterPro" id="IPR000594">
    <property type="entry name" value="ThiF_NAD_FAD-bd"/>
</dbReference>
<keyword evidence="3" id="KW-1185">Reference proteome</keyword>
<dbReference type="GO" id="GO:0004839">
    <property type="term" value="F:ubiquitin activating enzyme activity"/>
    <property type="evidence" value="ECO:0007669"/>
    <property type="project" value="TreeGrafter"/>
</dbReference>
<dbReference type="PANTHER" id="PTHR10953">
    <property type="entry name" value="UBIQUITIN-ACTIVATING ENZYME E1"/>
    <property type="match status" value="1"/>
</dbReference>
<feature type="domain" description="THIF-type NAD/FAD binding fold" evidence="1">
    <location>
        <begin position="26"/>
        <end position="90"/>
    </location>
</feature>
<accession>A0A448WBK9</accession>
<dbReference type="SUPFAM" id="SSF69572">
    <property type="entry name" value="Activating enzymes of the ubiquitin-like proteins"/>
    <property type="match status" value="1"/>
</dbReference>
<dbReference type="GO" id="GO:0005737">
    <property type="term" value="C:cytoplasm"/>
    <property type="evidence" value="ECO:0007669"/>
    <property type="project" value="TreeGrafter"/>
</dbReference>
<dbReference type="EMBL" id="CAAALY010002346">
    <property type="protein sequence ID" value="VEL07717.1"/>
    <property type="molecule type" value="Genomic_DNA"/>
</dbReference>
<sequence length="107" mass="11910">MKNMALLNMATHKDYEGSDGNDGQDLAVSGAHITITDPDHIEKSNLNRQFLFHRQHVGQSKSLVASKAIQSINPHMRITALQHKVQSVNLETGYKLRFHGSSSLRSC</sequence>
<name>A0A448WBK9_9PLAT</name>
<evidence type="ECO:0000313" key="3">
    <source>
        <dbReference type="Proteomes" id="UP000784294"/>
    </source>
</evidence>
<comment type="caution">
    <text evidence="2">The sequence shown here is derived from an EMBL/GenBank/DDBJ whole genome shotgun (WGS) entry which is preliminary data.</text>
</comment>
<dbReference type="Proteomes" id="UP000784294">
    <property type="component" value="Unassembled WGS sequence"/>
</dbReference>
<dbReference type="PANTHER" id="PTHR10953:SF4">
    <property type="entry name" value="UBIQUITIN-ACTIVATING ENZYME E1 C-TERMINAL DOMAIN-CONTAINING PROTEIN"/>
    <property type="match status" value="1"/>
</dbReference>
<dbReference type="GO" id="GO:0006974">
    <property type="term" value="P:DNA damage response"/>
    <property type="evidence" value="ECO:0007669"/>
    <property type="project" value="TreeGrafter"/>
</dbReference>
<organism evidence="2 3">
    <name type="scientific">Protopolystoma xenopodis</name>
    <dbReference type="NCBI Taxonomy" id="117903"/>
    <lineage>
        <taxon>Eukaryota</taxon>
        <taxon>Metazoa</taxon>
        <taxon>Spiralia</taxon>
        <taxon>Lophotrochozoa</taxon>
        <taxon>Platyhelminthes</taxon>
        <taxon>Monogenea</taxon>
        <taxon>Polyopisthocotylea</taxon>
        <taxon>Polystomatidea</taxon>
        <taxon>Polystomatidae</taxon>
        <taxon>Protopolystoma</taxon>
    </lineage>
</organism>
<dbReference type="Pfam" id="PF00899">
    <property type="entry name" value="ThiF"/>
    <property type="match status" value="1"/>
</dbReference>
<proteinExistence type="predicted"/>
<dbReference type="AlphaFoldDB" id="A0A448WBK9"/>
<gene>
    <name evidence="2" type="ORF">PXEA_LOCUS1157</name>
</gene>